<dbReference type="EC" id="4.2.1.24" evidence="3 11"/>
<dbReference type="GO" id="GO:0005829">
    <property type="term" value="C:cytosol"/>
    <property type="evidence" value="ECO:0007669"/>
    <property type="project" value="TreeGrafter"/>
</dbReference>
<dbReference type="GO" id="GO:0004655">
    <property type="term" value="F:porphobilinogen synthase activity"/>
    <property type="evidence" value="ECO:0007669"/>
    <property type="project" value="UniProtKB-EC"/>
</dbReference>
<dbReference type="AlphaFoldDB" id="A0A1P8WGE8"/>
<dbReference type="PANTHER" id="PTHR11458:SF0">
    <property type="entry name" value="DELTA-AMINOLEVULINIC ACID DEHYDRATASE"/>
    <property type="match status" value="1"/>
</dbReference>
<dbReference type="FunFam" id="3.20.20.70:FF:000019">
    <property type="entry name" value="Delta-aminolevulinic acid dehydratase"/>
    <property type="match status" value="1"/>
</dbReference>
<dbReference type="STRING" id="1891926.Fuma_02754"/>
<dbReference type="PRINTS" id="PR00144">
    <property type="entry name" value="DALDHYDRTASE"/>
</dbReference>
<evidence type="ECO:0000256" key="11">
    <source>
        <dbReference type="RuleBase" id="RU000515"/>
    </source>
</evidence>
<evidence type="ECO:0000256" key="2">
    <source>
        <dbReference type="ARBA" id="ARBA00008055"/>
    </source>
</evidence>
<dbReference type="SUPFAM" id="SSF51569">
    <property type="entry name" value="Aldolase"/>
    <property type="match status" value="1"/>
</dbReference>
<keyword evidence="10" id="KW-0479">Metal-binding</keyword>
<dbReference type="NCBIfam" id="NF006762">
    <property type="entry name" value="PRK09283.1"/>
    <property type="match status" value="1"/>
</dbReference>
<keyword evidence="5" id="KW-0350">Heme biosynthesis</keyword>
<accession>A0A1P8WGE8</accession>
<protein>
    <recommendedName>
        <fullName evidence="4 11">Delta-aminolevulinic acid dehydratase</fullName>
        <ecNumber evidence="3 11">4.2.1.24</ecNumber>
    </recommendedName>
</protein>
<name>A0A1P8WGE8_9PLAN</name>
<dbReference type="GO" id="GO:0006782">
    <property type="term" value="P:protoporphyrinogen IX biosynthetic process"/>
    <property type="evidence" value="ECO:0007669"/>
    <property type="project" value="UniProtKB-UniPathway"/>
</dbReference>
<evidence type="ECO:0000256" key="12">
    <source>
        <dbReference type="RuleBase" id="RU004161"/>
    </source>
</evidence>
<dbReference type="InterPro" id="IPR030656">
    <property type="entry name" value="ALAD_AS"/>
</dbReference>
<dbReference type="PROSITE" id="PS00169">
    <property type="entry name" value="D_ALA_DEHYDRATASE"/>
    <property type="match status" value="1"/>
</dbReference>
<comment type="similarity">
    <text evidence="2 12">Belongs to the ALAD family.</text>
</comment>
<dbReference type="KEGG" id="fmr:Fuma_02754"/>
<feature type="binding site" evidence="10">
    <location>
        <position position="281"/>
    </location>
    <ligand>
        <name>Mg(2+)</name>
        <dbReference type="ChEBI" id="CHEBI:18420"/>
    </ligand>
</feature>
<evidence type="ECO:0000313" key="13">
    <source>
        <dbReference type="EMBL" id="APZ93138.1"/>
    </source>
</evidence>
<dbReference type="Pfam" id="PF00490">
    <property type="entry name" value="ALAD"/>
    <property type="match status" value="1"/>
</dbReference>
<feature type="active site" description="Schiff-base intermediate with substrate" evidence="9">
    <location>
        <position position="296"/>
    </location>
</feature>
<comment type="subunit">
    <text evidence="11">Homooctamer.</text>
</comment>
<comment type="catalytic activity">
    <reaction evidence="8 11">
        <text>2 5-aminolevulinate = porphobilinogen + 2 H2O + H(+)</text>
        <dbReference type="Rhea" id="RHEA:24064"/>
        <dbReference type="ChEBI" id="CHEBI:15377"/>
        <dbReference type="ChEBI" id="CHEBI:15378"/>
        <dbReference type="ChEBI" id="CHEBI:58126"/>
        <dbReference type="ChEBI" id="CHEBI:356416"/>
        <dbReference type="EC" id="4.2.1.24"/>
    </reaction>
</comment>
<organism evidence="13 14">
    <name type="scientific">Fuerstiella marisgermanici</name>
    <dbReference type="NCBI Taxonomy" id="1891926"/>
    <lineage>
        <taxon>Bacteria</taxon>
        <taxon>Pseudomonadati</taxon>
        <taxon>Planctomycetota</taxon>
        <taxon>Planctomycetia</taxon>
        <taxon>Planctomycetales</taxon>
        <taxon>Planctomycetaceae</taxon>
        <taxon>Fuerstiella</taxon>
    </lineage>
</organism>
<dbReference type="GO" id="GO:0008270">
    <property type="term" value="F:zinc ion binding"/>
    <property type="evidence" value="ECO:0007669"/>
    <property type="project" value="TreeGrafter"/>
</dbReference>
<evidence type="ECO:0000256" key="7">
    <source>
        <dbReference type="ARBA" id="ARBA00023244"/>
    </source>
</evidence>
<keyword evidence="7 11" id="KW-0627">Porphyrin biosynthesis</keyword>
<sequence length="372" mass="40628">MTVPFGRKGFPLRLGSENLANLYNPVEPQTVQHDPHRRRLMPTPGHFPSVRLRRNRRTDWSRRLVRENSLSAADLILPIFVKEGDNVCEPIESMPGVNRYSIDRFVEFVAQAAAAGIPAIAIFPVTPLEAKSEDGDEALNSDNLICRAMRAVKDAKIDVGLIADVALDPYTTHGQDGVIRDGYVANDESLTVLKQQAVVQASAGCDVIAPSDMMDGRIGVIRGALDEAGYQHVQIMAYSAKYASAFYGPFRDAVGSAGNLGKGDKRTYQMDPANTDEALQEVALDIAEGADMVMVKPGMPYLDIVRRVKDEFRVPTFAYQVSGEYAMLSAAAANGWLDRERVMLESLLSFKRAGADGVLTYFALEAATLVGQ</sequence>
<dbReference type="PANTHER" id="PTHR11458">
    <property type="entry name" value="DELTA-AMINOLEVULINIC ACID DEHYDRATASE"/>
    <property type="match status" value="1"/>
</dbReference>
<evidence type="ECO:0000256" key="9">
    <source>
        <dbReference type="PIRSR" id="PIRSR001415-1"/>
    </source>
</evidence>
<feature type="active site" description="Schiff-base intermediate with substrate" evidence="9">
    <location>
        <position position="241"/>
    </location>
</feature>
<keyword evidence="10" id="KW-0460">Magnesium</keyword>
<comment type="pathway">
    <text evidence="1">Porphyrin-containing compound metabolism; protoporphyrin-IX biosynthesis; coproporphyrinogen-III from 5-aminolevulinate: step 1/4.</text>
</comment>
<evidence type="ECO:0000256" key="6">
    <source>
        <dbReference type="ARBA" id="ARBA00023239"/>
    </source>
</evidence>
<dbReference type="EMBL" id="CP017641">
    <property type="protein sequence ID" value="APZ93138.1"/>
    <property type="molecule type" value="Genomic_DNA"/>
</dbReference>
<dbReference type="PIRSF" id="PIRSF001415">
    <property type="entry name" value="Porphbilin_synth"/>
    <property type="match status" value="1"/>
</dbReference>
<dbReference type="SMART" id="SM01004">
    <property type="entry name" value="ALAD"/>
    <property type="match status" value="1"/>
</dbReference>
<evidence type="ECO:0000256" key="3">
    <source>
        <dbReference type="ARBA" id="ARBA00012053"/>
    </source>
</evidence>
<gene>
    <name evidence="13" type="primary">hemB</name>
    <name evidence="13" type="ORF">Fuma_02754</name>
</gene>
<evidence type="ECO:0000256" key="8">
    <source>
        <dbReference type="ARBA" id="ARBA00047651"/>
    </source>
</evidence>
<keyword evidence="14" id="KW-1185">Reference proteome</keyword>
<dbReference type="UniPathway" id="UPA00251">
    <property type="reaction ID" value="UER00318"/>
</dbReference>
<evidence type="ECO:0000256" key="5">
    <source>
        <dbReference type="ARBA" id="ARBA00023133"/>
    </source>
</evidence>
<dbReference type="InterPro" id="IPR001731">
    <property type="entry name" value="ALAD"/>
</dbReference>
<evidence type="ECO:0000256" key="1">
    <source>
        <dbReference type="ARBA" id="ARBA00004694"/>
    </source>
</evidence>
<dbReference type="CDD" id="cd04823">
    <property type="entry name" value="ALAD_PBGS_aspartate_rich"/>
    <property type="match status" value="1"/>
</dbReference>
<dbReference type="Gene3D" id="3.20.20.70">
    <property type="entry name" value="Aldolase class I"/>
    <property type="match status" value="1"/>
</dbReference>
<proteinExistence type="inferred from homology"/>
<evidence type="ECO:0000256" key="10">
    <source>
        <dbReference type="PIRSR" id="PIRSR001415-5"/>
    </source>
</evidence>
<evidence type="ECO:0000256" key="4">
    <source>
        <dbReference type="ARBA" id="ARBA00020771"/>
    </source>
</evidence>
<keyword evidence="6 11" id="KW-0456">Lyase</keyword>
<evidence type="ECO:0000313" key="14">
    <source>
        <dbReference type="Proteomes" id="UP000187735"/>
    </source>
</evidence>
<dbReference type="InterPro" id="IPR013785">
    <property type="entry name" value="Aldolase_TIM"/>
</dbReference>
<reference evidence="13 14" key="1">
    <citation type="journal article" date="2016" name="Front. Microbiol.">
        <title>Fuerstia marisgermanicae gen. nov., sp. nov., an Unusual Member of the Phylum Planctomycetes from the German Wadden Sea.</title>
        <authorList>
            <person name="Kohn T."/>
            <person name="Heuer A."/>
            <person name="Jogler M."/>
            <person name="Vollmers J."/>
            <person name="Boedeker C."/>
            <person name="Bunk B."/>
            <person name="Rast P."/>
            <person name="Borchert D."/>
            <person name="Glockner I."/>
            <person name="Freese H.M."/>
            <person name="Klenk H.P."/>
            <person name="Overmann J."/>
            <person name="Kaster A.K."/>
            <person name="Rohde M."/>
            <person name="Wiegand S."/>
            <person name="Jogler C."/>
        </authorList>
    </citation>
    <scope>NUCLEOTIDE SEQUENCE [LARGE SCALE GENOMIC DNA]</scope>
    <source>
        <strain evidence="13 14">NH11</strain>
    </source>
</reference>
<dbReference type="Proteomes" id="UP000187735">
    <property type="component" value="Chromosome"/>
</dbReference>